<keyword evidence="7" id="KW-1185">Reference proteome</keyword>
<evidence type="ECO:0000313" key="6">
    <source>
        <dbReference type="EMBL" id="KAK7248667.1"/>
    </source>
</evidence>
<gene>
    <name evidence="6" type="ORF">SO694_00040040</name>
</gene>
<evidence type="ECO:0000259" key="5">
    <source>
        <dbReference type="PROSITE" id="PS50011"/>
    </source>
</evidence>
<evidence type="ECO:0000256" key="4">
    <source>
        <dbReference type="ARBA" id="ARBA00022840"/>
    </source>
</evidence>
<dbReference type="PROSITE" id="PS50011">
    <property type="entry name" value="PROTEIN_KINASE_DOM"/>
    <property type="match status" value="1"/>
</dbReference>
<organism evidence="6 7">
    <name type="scientific">Aureococcus anophagefferens</name>
    <name type="common">Harmful bloom alga</name>
    <dbReference type="NCBI Taxonomy" id="44056"/>
    <lineage>
        <taxon>Eukaryota</taxon>
        <taxon>Sar</taxon>
        <taxon>Stramenopiles</taxon>
        <taxon>Ochrophyta</taxon>
        <taxon>Pelagophyceae</taxon>
        <taxon>Pelagomonadales</taxon>
        <taxon>Pelagomonadaceae</taxon>
        <taxon>Aureococcus</taxon>
    </lineage>
</organism>
<evidence type="ECO:0000256" key="3">
    <source>
        <dbReference type="ARBA" id="ARBA00022777"/>
    </source>
</evidence>
<dbReference type="Gene3D" id="1.10.510.10">
    <property type="entry name" value="Transferase(Phosphotransferase) domain 1"/>
    <property type="match status" value="1"/>
</dbReference>
<dbReference type="SMART" id="SM00220">
    <property type="entry name" value="S_TKc"/>
    <property type="match status" value="1"/>
</dbReference>
<evidence type="ECO:0000313" key="7">
    <source>
        <dbReference type="Proteomes" id="UP001363151"/>
    </source>
</evidence>
<dbReference type="SUPFAM" id="SSF56112">
    <property type="entry name" value="Protein kinase-like (PK-like)"/>
    <property type="match status" value="1"/>
</dbReference>
<dbReference type="GO" id="GO:0016301">
    <property type="term" value="F:kinase activity"/>
    <property type="evidence" value="ECO:0007669"/>
    <property type="project" value="UniProtKB-KW"/>
</dbReference>
<dbReference type="PANTHER" id="PTHR44329">
    <property type="entry name" value="SERINE/THREONINE-PROTEIN KINASE TNNI3K-RELATED"/>
    <property type="match status" value="1"/>
</dbReference>
<keyword evidence="4" id="KW-0067">ATP-binding</keyword>
<feature type="domain" description="Protein kinase" evidence="5">
    <location>
        <begin position="22"/>
        <end position="307"/>
    </location>
</feature>
<dbReference type="InterPro" id="IPR011009">
    <property type="entry name" value="Kinase-like_dom_sf"/>
</dbReference>
<dbReference type="Gene3D" id="3.30.200.20">
    <property type="entry name" value="Phosphorylase Kinase, domain 1"/>
    <property type="match status" value="1"/>
</dbReference>
<comment type="caution">
    <text evidence="6">The sequence shown here is derived from an EMBL/GenBank/DDBJ whole genome shotgun (WGS) entry which is preliminary data.</text>
</comment>
<evidence type="ECO:0000256" key="1">
    <source>
        <dbReference type="ARBA" id="ARBA00022679"/>
    </source>
</evidence>
<dbReference type="InterPro" id="IPR001245">
    <property type="entry name" value="Ser-Thr/Tyr_kinase_cat_dom"/>
</dbReference>
<evidence type="ECO:0000256" key="2">
    <source>
        <dbReference type="ARBA" id="ARBA00022741"/>
    </source>
</evidence>
<dbReference type="InterPro" id="IPR000719">
    <property type="entry name" value="Prot_kinase_dom"/>
</dbReference>
<accession>A0ABR1G5S3</accession>
<dbReference type="EMBL" id="JBBJCI010000087">
    <property type="protein sequence ID" value="KAK7248667.1"/>
    <property type="molecule type" value="Genomic_DNA"/>
</dbReference>
<keyword evidence="2" id="KW-0547">Nucleotide-binding</keyword>
<dbReference type="InterPro" id="IPR051681">
    <property type="entry name" value="Ser/Thr_Kinases-Pseudokinases"/>
</dbReference>
<keyword evidence="3 6" id="KW-0418">Kinase</keyword>
<dbReference type="Proteomes" id="UP001363151">
    <property type="component" value="Unassembled WGS sequence"/>
</dbReference>
<protein>
    <submittedName>
        <fullName evidence="6">Protein kinase</fullName>
    </submittedName>
</protein>
<sequence length="325" mass="35592">MPDSLLNDGFVIESFDYAELADVSVRPVGEGDQAAVHSCVVPFGKYAGQTMALKVLRPELAAKEDEVQAFVREANFLARISHPHVLGMLGCGTTDERRPCLVIDWVESDVARELKLDLVDFDAGARWAVRRDWPSAARVALLRDLAATLAFLHGGEAIPGTVVLHRDLKPANLGLTADRRLKLLDFGLAVALERTAAKTAETYELTGGAGTRRYMAPEVWRSEPYGTAADVYGFALVAYEICSLYGKPYAAYDPKTMYRKVIEHGKRPKLPLDWHSWLLDLLTQAWAPDQKDRCGADHAAKVLGAVLGACDDPLGQDPTPCCVLM</sequence>
<dbReference type="PANTHER" id="PTHR44329:SF288">
    <property type="entry name" value="MITOGEN-ACTIVATED PROTEIN KINASE KINASE KINASE 20"/>
    <property type="match status" value="1"/>
</dbReference>
<reference evidence="6 7" key="1">
    <citation type="submission" date="2024-03" db="EMBL/GenBank/DDBJ databases">
        <title>Aureococcus anophagefferens CCMP1851 and Kratosvirus quantuckense: Draft genome of a second virus-susceptible host strain in the model system.</title>
        <authorList>
            <person name="Chase E."/>
            <person name="Truchon A.R."/>
            <person name="Schepens W."/>
            <person name="Wilhelm S.W."/>
        </authorList>
    </citation>
    <scope>NUCLEOTIDE SEQUENCE [LARGE SCALE GENOMIC DNA]</scope>
    <source>
        <strain evidence="6 7">CCMP1851</strain>
    </source>
</reference>
<name>A0ABR1G5S3_AURAN</name>
<dbReference type="Pfam" id="PF07714">
    <property type="entry name" value="PK_Tyr_Ser-Thr"/>
    <property type="match status" value="1"/>
</dbReference>
<proteinExistence type="predicted"/>
<keyword evidence="1" id="KW-0808">Transferase</keyword>